<dbReference type="SUPFAM" id="SSF52317">
    <property type="entry name" value="Class I glutamine amidotransferase-like"/>
    <property type="match status" value="1"/>
</dbReference>
<dbReference type="GO" id="GO:0008241">
    <property type="term" value="F:peptidyl-dipeptidase activity"/>
    <property type="evidence" value="ECO:0007669"/>
    <property type="project" value="UniProtKB-EC"/>
</dbReference>
<dbReference type="OrthoDB" id="9799980at2"/>
<dbReference type="GO" id="GO:0006508">
    <property type="term" value="P:proteolysis"/>
    <property type="evidence" value="ECO:0007669"/>
    <property type="project" value="UniProtKB-KW"/>
</dbReference>
<dbReference type="Gene3D" id="3.40.50.880">
    <property type="match status" value="1"/>
</dbReference>
<dbReference type="InterPro" id="IPR005320">
    <property type="entry name" value="Peptidase_S51"/>
</dbReference>
<dbReference type="RefSeq" id="WP_072876096.1">
    <property type="nucleotide sequence ID" value="NZ_FQVT01000001.1"/>
</dbReference>
<keyword evidence="7" id="KW-0378">Hydrolase</keyword>
<dbReference type="PANTHER" id="PTHR36175:SF1">
    <property type="entry name" value="CYANOPHYCINASE"/>
    <property type="match status" value="1"/>
</dbReference>
<feature type="active site" description="Charge relay system" evidence="9">
    <location>
        <position position="141"/>
    </location>
</feature>
<dbReference type="Proteomes" id="UP000183945">
    <property type="component" value="Unassembled WGS sequence"/>
</dbReference>
<accession>A0A1M5C6I7</accession>
<comment type="similarity">
    <text evidence="3">Belongs to the peptidase S51 family.</text>
</comment>
<evidence type="ECO:0000256" key="5">
    <source>
        <dbReference type="ARBA" id="ARBA00015719"/>
    </source>
</evidence>
<evidence type="ECO:0000256" key="6">
    <source>
        <dbReference type="ARBA" id="ARBA00022670"/>
    </source>
</evidence>
<keyword evidence="8" id="KW-0720">Serine protease</keyword>
<evidence type="ECO:0000256" key="9">
    <source>
        <dbReference type="PIRSR" id="PIRSR032067-1"/>
    </source>
</evidence>
<sequence>MDVKGILIIIGGNEDKGINTREQDHLEFVEESVLARVVKESGGIEANIVIIPTASRIPEEVSSNYIDSFGQIGCKNLAVADIRNRDESEDEENIKLIEQADCILFSGGSQSKIVHKIGGSTIHKILLERFEKENIVIAGTSAGAMCMSKEMITGGGGKEFFNKGAVSMGEGLGFIPHLIIDSHFIRRGRFGRLAEATARFTNLIGIGLAEDTGLVVKNCNSFEIVGTGMVIIFDASELSFNNQASTKVGHPMTIANLKTHVLANGYHFDILKREIRVVPVTKTAKQESQSL</sequence>
<feature type="active site" description="Charge relay system" evidence="9">
    <location>
        <position position="183"/>
    </location>
</feature>
<gene>
    <name evidence="10" type="ORF">SAMN05444483_101368</name>
</gene>
<dbReference type="STRING" id="1073325.SAMN05444483_101368"/>
<protein>
    <recommendedName>
        <fullName evidence="5">Cyanophycinase</fullName>
        <ecNumber evidence="4">3.4.15.6</ecNumber>
    </recommendedName>
</protein>
<dbReference type="PIRSF" id="PIRSF032067">
    <property type="entry name" value="Cyanophycinase"/>
    <property type="match status" value="1"/>
</dbReference>
<comment type="catalytic activity">
    <reaction evidence="1">
        <text>[L-4-(L-arginin-2-N-yl)aspartate](n) + H2O = [L-4-(L-arginin-2-N-yl)aspartate](n-1) + L-4-(L-arginin-2-N-yl)aspartate</text>
        <dbReference type="Rhea" id="RHEA:12845"/>
        <dbReference type="Rhea" id="RHEA-COMP:13728"/>
        <dbReference type="Rhea" id="RHEA-COMP:13734"/>
        <dbReference type="ChEBI" id="CHEBI:15377"/>
        <dbReference type="ChEBI" id="CHEBI:137986"/>
        <dbReference type="ChEBI" id="CHEBI:137991"/>
        <dbReference type="EC" id="3.4.15.6"/>
    </reaction>
</comment>
<evidence type="ECO:0000256" key="1">
    <source>
        <dbReference type="ARBA" id="ARBA00001092"/>
    </source>
</evidence>
<dbReference type="InterPro" id="IPR011811">
    <property type="entry name" value="Peptidase_S51_cyanophycinase"/>
</dbReference>
<name>A0A1M5C6I7_SALEC</name>
<keyword evidence="6" id="KW-0645">Protease</keyword>
<dbReference type="CDD" id="cd03145">
    <property type="entry name" value="GAT1_cyanophycinase"/>
    <property type="match status" value="1"/>
</dbReference>
<evidence type="ECO:0000256" key="2">
    <source>
        <dbReference type="ARBA" id="ARBA00002039"/>
    </source>
</evidence>
<dbReference type="AlphaFoldDB" id="A0A1M5C6I7"/>
<dbReference type="NCBIfam" id="TIGR02069">
    <property type="entry name" value="cyanophycinase"/>
    <property type="match status" value="1"/>
</dbReference>
<evidence type="ECO:0000256" key="3">
    <source>
        <dbReference type="ARBA" id="ARBA00006534"/>
    </source>
</evidence>
<evidence type="ECO:0000256" key="8">
    <source>
        <dbReference type="ARBA" id="ARBA00022825"/>
    </source>
</evidence>
<dbReference type="GO" id="GO:0008236">
    <property type="term" value="F:serine-type peptidase activity"/>
    <property type="evidence" value="ECO:0007669"/>
    <property type="project" value="UniProtKB-KW"/>
</dbReference>
<feature type="active site" description="Charge relay system" evidence="9">
    <location>
        <position position="210"/>
    </location>
</feature>
<dbReference type="InterPro" id="IPR029062">
    <property type="entry name" value="Class_I_gatase-like"/>
</dbReference>
<evidence type="ECO:0000256" key="4">
    <source>
        <dbReference type="ARBA" id="ARBA00013115"/>
    </source>
</evidence>
<evidence type="ECO:0000313" key="10">
    <source>
        <dbReference type="EMBL" id="SHF50384.1"/>
    </source>
</evidence>
<dbReference type="PANTHER" id="PTHR36175">
    <property type="entry name" value="CYANOPHYCINASE"/>
    <property type="match status" value="1"/>
</dbReference>
<evidence type="ECO:0000256" key="7">
    <source>
        <dbReference type="ARBA" id="ARBA00022801"/>
    </source>
</evidence>
<comment type="function">
    <text evidence="2">Exopeptidase that catalyzes the hydrolytic cleavage of multi-L-arginyl-poly-L-aspartic acid (cyanophycin; a water-insoluble reserve polymer) into aspartate-arginine dipeptides.</text>
</comment>
<dbReference type="EMBL" id="FQVT01000001">
    <property type="protein sequence ID" value="SHF50384.1"/>
    <property type="molecule type" value="Genomic_DNA"/>
</dbReference>
<organism evidence="10 11">
    <name type="scientific">Salegentibacter echinorum</name>
    <dbReference type="NCBI Taxonomy" id="1073325"/>
    <lineage>
        <taxon>Bacteria</taxon>
        <taxon>Pseudomonadati</taxon>
        <taxon>Bacteroidota</taxon>
        <taxon>Flavobacteriia</taxon>
        <taxon>Flavobacteriales</taxon>
        <taxon>Flavobacteriaceae</taxon>
        <taxon>Salegentibacter</taxon>
    </lineage>
</organism>
<evidence type="ECO:0000313" key="11">
    <source>
        <dbReference type="Proteomes" id="UP000183945"/>
    </source>
</evidence>
<dbReference type="Pfam" id="PF03575">
    <property type="entry name" value="Peptidase_S51"/>
    <property type="match status" value="1"/>
</dbReference>
<keyword evidence="11" id="KW-1185">Reference proteome</keyword>
<reference evidence="11" key="1">
    <citation type="submission" date="2016-11" db="EMBL/GenBank/DDBJ databases">
        <authorList>
            <person name="Varghese N."/>
            <person name="Submissions S."/>
        </authorList>
    </citation>
    <scope>NUCLEOTIDE SEQUENCE [LARGE SCALE GENOMIC DNA]</scope>
    <source>
        <strain evidence="11">DSM 24579</strain>
    </source>
</reference>
<dbReference type="EC" id="3.4.15.6" evidence="4"/>
<proteinExistence type="inferred from homology"/>